<keyword evidence="7" id="KW-1185">Reference proteome</keyword>
<proteinExistence type="inferred from homology"/>
<evidence type="ECO:0000256" key="4">
    <source>
        <dbReference type="SAM" id="MobiDB-lite"/>
    </source>
</evidence>
<evidence type="ECO:0000313" key="6">
    <source>
        <dbReference type="EMBL" id="MTH59293.1"/>
    </source>
</evidence>
<dbReference type="CDD" id="cd04682">
    <property type="entry name" value="NUDIX_Hydrolase"/>
    <property type="match status" value="1"/>
</dbReference>
<dbReference type="InterPro" id="IPR015797">
    <property type="entry name" value="NUDIX_hydrolase-like_dom_sf"/>
</dbReference>
<dbReference type="InterPro" id="IPR020084">
    <property type="entry name" value="NUDIX_hydrolase_CS"/>
</dbReference>
<dbReference type="Pfam" id="PF00293">
    <property type="entry name" value="NUDIX"/>
    <property type="match status" value="1"/>
</dbReference>
<dbReference type="AlphaFoldDB" id="A0A844HH04"/>
<comment type="similarity">
    <text evidence="3">Belongs to the Nudix hydrolase family.</text>
</comment>
<feature type="compositionally biased region" description="Basic and acidic residues" evidence="4">
    <location>
        <begin position="43"/>
        <end position="59"/>
    </location>
</feature>
<sequence>MPSSCSRAARRDARLDLDHRGTGTGRAGDRAAGLVFPWHRVGDRPDGLGDTGRNLDRGLADGAGGDGSAERRDLAGSAPDLWLEQGGCADLDPRHQRRQMSFVGAKLILTQGANLLTCLRDDFDWLPFPGHWDLPGGQAEPGETPIECALRELDEEFGLRLDPARLAGQIMPSVTRPGRDSWLFVGTLTIDEIASIRFGDEGQEWRMMPISEFVAHPRAVPHFRSHVAQVLGL</sequence>
<dbReference type="GO" id="GO:0016787">
    <property type="term" value="F:hydrolase activity"/>
    <property type="evidence" value="ECO:0007669"/>
    <property type="project" value="UniProtKB-KW"/>
</dbReference>
<keyword evidence="2 3" id="KW-0378">Hydrolase</keyword>
<feature type="region of interest" description="Disordered" evidence="4">
    <location>
        <begin position="1"/>
        <end position="28"/>
    </location>
</feature>
<feature type="domain" description="Nudix hydrolase" evidence="5">
    <location>
        <begin position="98"/>
        <end position="233"/>
    </location>
</feature>
<name>A0A844HH04_9RHOB</name>
<dbReference type="Proteomes" id="UP000449846">
    <property type="component" value="Unassembled WGS sequence"/>
</dbReference>
<dbReference type="InterPro" id="IPR020476">
    <property type="entry name" value="Nudix_hydrolase"/>
</dbReference>
<dbReference type="InterPro" id="IPR000086">
    <property type="entry name" value="NUDIX_hydrolase_dom"/>
</dbReference>
<comment type="caution">
    <text evidence="6">The sequence shown here is derived from an EMBL/GenBank/DDBJ whole genome shotgun (WGS) entry which is preliminary data.</text>
</comment>
<feature type="compositionally biased region" description="Basic and acidic residues" evidence="4">
    <location>
        <begin position="9"/>
        <end position="21"/>
    </location>
</feature>
<dbReference type="PRINTS" id="PR00502">
    <property type="entry name" value="NUDIXFAMILY"/>
</dbReference>
<dbReference type="PANTHER" id="PTHR43046">
    <property type="entry name" value="GDP-MANNOSE MANNOSYL HYDROLASE"/>
    <property type="match status" value="1"/>
</dbReference>
<evidence type="ECO:0000256" key="1">
    <source>
        <dbReference type="ARBA" id="ARBA00001946"/>
    </source>
</evidence>
<evidence type="ECO:0000256" key="2">
    <source>
        <dbReference type="ARBA" id="ARBA00022801"/>
    </source>
</evidence>
<evidence type="ECO:0000313" key="7">
    <source>
        <dbReference type="Proteomes" id="UP000449846"/>
    </source>
</evidence>
<evidence type="ECO:0000256" key="3">
    <source>
        <dbReference type="RuleBase" id="RU003476"/>
    </source>
</evidence>
<accession>A0A844HH04</accession>
<gene>
    <name evidence="6" type="ORF">GL300_08705</name>
</gene>
<comment type="cofactor">
    <cofactor evidence="1">
        <name>Mg(2+)</name>
        <dbReference type="ChEBI" id="CHEBI:18420"/>
    </cofactor>
</comment>
<dbReference type="SUPFAM" id="SSF55811">
    <property type="entry name" value="Nudix"/>
    <property type="match status" value="1"/>
</dbReference>
<dbReference type="PROSITE" id="PS51462">
    <property type="entry name" value="NUDIX"/>
    <property type="match status" value="1"/>
</dbReference>
<dbReference type="Gene3D" id="3.90.79.10">
    <property type="entry name" value="Nucleoside Triphosphate Pyrophosphohydrolase"/>
    <property type="match status" value="1"/>
</dbReference>
<evidence type="ECO:0000259" key="5">
    <source>
        <dbReference type="PROSITE" id="PS51462"/>
    </source>
</evidence>
<protein>
    <submittedName>
        <fullName evidence="6">NUDIX domain-containing protein</fullName>
    </submittedName>
</protein>
<organism evidence="6 7">
    <name type="scientific">Paracoccus litorisediminis</name>
    <dbReference type="NCBI Taxonomy" id="2006130"/>
    <lineage>
        <taxon>Bacteria</taxon>
        <taxon>Pseudomonadati</taxon>
        <taxon>Pseudomonadota</taxon>
        <taxon>Alphaproteobacteria</taxon>
        <taxon>Rhodobacterales</taxon>
        <taxon>Paracoccaceae</taxon>
        <taxon>Paracoccus</taxon>
    </lineage>
</organism>
<feature type="region of interest" description="Disordered" evidence="4">
    <location>
        <begin position="43"/>
        <end position="73"/>
    </location>
</feature>
<dbReference type="PROSITE" id="PS00893">
    <property type="entry name" value="NUDIX_BOX"/>
    <property type="match status" value="1"/>
</dbReference>
<dbReference type="OrthoDB" id="289720at2"/>
<dbReference type="EMBL" id="WMIG01000002">
    <property type="protein sequence ID" value="MTH59293.1"/>
    <property type="molecule type" value="Genomic_DNA"/>
</dbReference>
<reference evidence="6 7" key="1">
    <citation type="submission" date="2019-11" db="EMBL/GenBank/DDBJ databases">
        <authorList>
            <person name="Dong K."/>
        </authorList>
    </citation>
    <scope>NUCLEOTIDE SEQUENCE [LARGE SCALE GENOMIC DNA]</scope>
    <source>
        <strain evidence="6 7">NBRC 112902</strain>
    </source>
</reference>
<dbReference type="PANTHER" id="PTHR43046:SF14">
    <property type="entry name" value="MUTT_NUDIX FAMILY PROTEIN"/>
    <property type="match status" value="1"/>
</dbReference>